<dbReference type="AlphaFoldDB" id="A0A8J9Z9H9"/>
<reference evidence="2" key="1">
    <citation type="submission" date="2022-01" db="EMBL/GenBank/DDBJ databases">
        <authorList>
            <person name="Braso-Vives M."/>
        </authorList>
    </citation>
    <scope>NUCLEOTIDE SEQUENCE</scope>
</reference>
<protein>
    <submittedName>
        <fullName evidence="2">Hypp8625 protein</fullName>
    </submittedName>
</protein>
<dbReference type="EMBL" id="OV696702">
    <property type="protein sequence ID" value="CAH1249522.1"/>
    <property type="molecule type" value="Genomic_DNA"/>
</dbReference>
<feature type="region of interest" description="Disordered" evidence="1">
    <location>
        <begin position="1"/>
        <end position="78"/>
    </location>
</feature>
<organism evidence="2 3">
    <name type="scientific">Branchiostoma lanceolatum</name>
    <name type="common">Common lancelet</name>
    <name type="synonym">Amphioxus lanceolatum</name>
    <dbReference type="NCBI Taxonomy" id="7740"/>
    <lineage>
        <taxon>Eukaryota</taxon>
        <taxon>Metazoa</taxon>
        <taxon>Chordata</taxon>
        <taxon>Cephalochordata</taxon>
        <taxon>Leptocardii</taxon>
        <taxon>Amphioxiformes</taxon>
        <taxon>Branchiostomatidae</taxon>
        <taxon>Branchiostoma</taxon>
    </lineage>
</organism>
<evidence type="ECO:0000313" key="3">
    <source>
        <dbReference type="Proteomes" id="UP000838412"/>
    </source>
</evidence>
<dbReference type="OrthoDB" id="514299at2759"/>
<dbReference type="Proteomes" id="UP000838412">
    <property type="component" value="Chromosome 17"/>
</dbReference>
<feature type="compositionally biased region" description="Polar residues" evidence="1">
    <location>
        <begin position="53"/>
        <end position="63"/>
    </location>
</feature>
<sequence>MADPGTADDEYEMIDTQDSRPPARSTQQDSRPPARSPQAPATVPPPPGVLVSGTESDSLTTGRWTRGPCVTLTVNTPA</sequence>
<keyword evidence="3" id="KW-1185">Reference proteome</keyword>
<proteinExistence type="predicted"/>
<evidence type="ECO:0000256" key="1">
    <source>
        <dbReference type="SAM" id="MobiDB-lite"/>
    </source>
</evidence>
<name>A0A8J9Z9H9_BRALA</name>
<accession>A0A8J9Z9H9</accession>
<feature type="compositionally biased region" description="Acidic residues" evidence="1">
    <location>
        <begin position="1"/>
        <end position="15"/>
    </location>
</feature>
<gene>
    <name evidence="2" type="primary">Hypp8625</name>
    <name evidence="2" type="ORF">BLAG_LOCUS10590</name>
</gene>
<evidence type="ECO:0000313" key="2">
    <source>
        <dbReference type="EMBL" id="CAH1249522.1"/>
    </source>
</evidence>
<feature type="compositionally biased region" description="Low complexity" evidence="1">
    <location>
        <begin position="30"/>
        <end position="41"/>
    </location>
</feature>